<sequence length="446" mass="51256">MTAKGYPTSTIDIKRDVAWAFLLVQARDHNVEVLVVRWIYGTVNVHRSYAGPRLITETDDIVPSLHARNTSAWNGNKGEVDPPLDITSEEIIKIRLNSRTFEHRPEKSNGTRAKCCQSSRIDHNSQEIFVVNVLKPEFLSIWEVGTTRLRDHDHNVVFDVRRSRKGDRESLRKQVRTNTTPMTRGYWTQMYTDQIVFVIEDRAPGAVSSDKDIPGDTVQEEKWIACRKWPWLTMKGPALKGADRNRISVTPRGMAVSHDVGGRSTALRAEARPEANQPAQSTWELSTSLARRYIVPRISDCLLFPQQCIPYKIMFLTPSTELSNQQYQELEDFKPLLLDMMSEDPLARPDMPEALRRLGELVSSKDKKMLSRQCITEERALQMAHLRFLRIDNVTNDANPSALNDFKRSTQDKALLRSIKQRAHTRFRRDDPIVFLHIPTSVFPVW</sequence>
<proteinExistence type="predicted"/>
<dbReference type="AlphaFoldDB" id="A0AA39P6S8"/>
<dbReference type="Proteomes" id="UP001175227">
    <property type="component" value="Unassembled WGS sequence"/>
</dbReference>
<comment type="caution">
    <text evidence="1">The sequence shown here is derived from an EMBL/GenBank/DDBJ whole genome shotgun (WGS) entry which is preliminary data.</text>
</comment>
<organism evidence="1 2">
    <name type="scientific">Armillaria novae-zelandiae</name>
    <dbReference type="NCBI Taxonomy" id="153914"/>
    <lineage>
        <taxon>Eukaryota</taxon>
        <taxon>Fungi</taxon>
        <taxon>Dikarya</taxon>
        <taxon>Basidiomycota</taxon>
        <taxon>Agaricomycotina</taxon>
        <taxon>Agaricomycetes</taxon>
        <taxon>Agaricomycetidae</taxon>
        <taxon>Agaricales</taxon>
        <taxon>Marasmiineae</taxon>
        <taxon>Physalacriaceae</taxon>
        <taxon>Armillaria</taxon>
    </lineage>
</organism>
<evidence type="ECO:0000313" key="1">
    <source>
        <dbReference type="EMBL" id="KAK0477968.1"/>
    </source>
</evidence>
<gene>
    <name evidence="1" type="ORF">IW261DRAFT_1420810</name>
</gene>
<reference evidence="1" key="1">
    <citation type="submission" date="2023-06" db="EMBL/GenBank/DDBJ databases">
        <authorList>
            <consortium name="Lawrence Berkeley National Laboratory"/>
            <person name="Ahrendt S."/>
            <person name="Sahu N."/>
            <person name="Indic B."/>
            <person name="Wong-Bajracharya J."/>
            <person name="Merenyi Z."/>
            <person name="Ke H.-M."/>
            <person name="Monk M."/>
            <person name="Kocsube S."/>
            <person name="Drula E."/>
            <person name="Lipzen A."/>
            <person name="Balint B."/>
            <person name="Henrissat B."/>
            <person name="Andreopoulos B."/>
            <person name="Martin F.M."/>
            <person name="Harder C.B."/>
            <person name="Rigling D."/>
            <person name="Ford K.L."/>
            <person name="Foster G.D."/>
            <person name="Pangilinan J."/>
            <person name="Papanicolaou A."/>
            <person name="Barry K."/>
            <person name="LaButti K."/>
            <person name="Viragh M."/>
            <person name="Koriabine M."/>
            <person name="Yan M."/>
            <person name="Riley R."/>
            <person name="Champramary S."/>
            <person name="Plett K.L."/>
            <person name="Tsai I.J."/>
            <person name="Slot J."/>
            <person name="Sipos G."/>
            <person name="Plett J."/>
            <person name="Nagy L.G."/>
            <person name="Grigoriev I.V."/>
        </authorList>
    </citation>
    <scope>NUCLEOTIDE SEQUENCE</scope>
    <source>
        <strain evidence="1">ICMP 16352</strain>
    </source>
</reference>
<protein>
    <submittedName>
        <fullName evidence="1">Uncharacterized protein</fullName>
    </submittedName>
</protein>
<accession>A0AA39P6S8</accession>
<evidence type="ECO:0000313" key="2">
    <source>
        <dbReference type="Proteomes" id="UP001175227"/>
    </source>
</evidence>
<name>A0AA39P6S8_9AGAR</name>
<keyword evidence="2" id="KW-1185">Reference proteome</keyword>
<dbReference type="EMBL" id="JAUEPR010000015">
    <property type="protein sequence ID" value="KAK0477968.1"/>
    <property type="molecule type" value="Genomic_DNA"/>
</dbReference>